<name>A0A0L0HUS6_SPIPD</name>
<protein>
    <submittedName>
        <fullName evidence="7">Uncharacterized protein</fullName>
    </submittedName>
</protein>
<evidence type="ECO:0000256" key="3">
    <source>
        <dbReference type="ARBA" id="ARBA00005470"/>
    </source>
</evidence>
<dbReference type="GO" id="GO:0005634">
    <property type="term" value="C:nucleus"/>
    <property type="evidence" value="ECO:0007669"/>
    <property type="project" value="UniProtKB-SubCell"/>
</dbReference>
<dbReference type="OMA" id="RVFKNYY"/>
<sequence>MSLRDVKTLSDRKEVNGGDMQTLVDSLLIEHKKVLIRPQLVGPVVRRRRDRQTLQRLAFLVSQIRDLGSTNGFSESQIASLLDIIVEPQFDPTLARALVESLYPKEQVSLTAVRKVLAFLGNPSLNTARCSLKAALLTWLTRVLAAINPADRKMLASKYYGVLFHYLAVPNLQRAICSLLCNLTEEYHVKPYRIRKLQQIWAKARHEPTHLGSLIGTFHRFRPYLVDMPPNCPHMEVEISDVLWCALSKNIRDKWAAAKGVSSLILDDESMREDLRLLADFRNHVHGKRERDDVFLEKHKLQSVYSLQRLLEIQESAGRSLRALLQSYDCISLAAEKLKLCLDCLLLTTKAAQTLSDAAHQSLLAYVEMWDGSANSEVVFELATYMPLFSDEVFSRRFFNPLLKLYKTSNVFWKASLIHMYIGLLIRWGHHEWPLHLGLAVEQESAEKKQRRLLGHLRLMYDLILQIDKLLLVGLVMERDSLCLQHAALRFWETVPSLLREFRVPVMPLPSAPLVYRLFFSGSAMAISRICSVVADYKEAYAIVDVLNASEKEAFYNADPTEVTQLNAYVTDMVDCIYLNKAFMNDSRFAKFFNISSEALDFILSLAERNRTDPQRLFSFAFSSTMALHANEYTRVCENVLGVDKPHFRPITPKLLMSKENPMMSYNEWRLYLLEYLRERGYTGIYYFLYTSVRSLTLRAFPNPS</sequence>
<dbReference type="PANTHER" id="PTHR48208:SF2">
    <property type="entry name" value="CENTROMERE PROTEIN I"/>
    <property type="match status" value="1"/>
</dbReference>
<keyword evidence="8" id="KW-1185">Reference proteome</keyword>
<dbReference type="InterPro" id="IPR012485">
    <property type="entry name" value="CENP-I"/>
</dbReference>
<dbReference type="GO" id="GO:0000070">
    <property type="term" value="P:mitotic sister chromatid segregation"/>
    <property type="evidence" value="ECO:0007669"/>
    <property type="project" value="TreeGrafter"/>
</dbReference>
<comment type="subcellular location">
    <subcellularLocation>
        <location evidence="2">Chromosome</location>
        <location evidence="2">Centromere</location>
    </subcellularLocation>
    <subcellularLocation>
        <location evidence="1">Nucleus</location>
    </subcellularLocation>
</comment>
<reference evidence="7 8" key="1">
    <citation type="submission" date="2009-08" db="EMBL/GenBank/DDBJ databases">
        <title>The Genome Sequence of Spizellomyces punctatus strain DAOM BR117.</title>
        <authorList>
            <consortium name="The Broad Institute Genome Sequencing Platform"/>
            <person name="Russ C."/>
            <person name="Cuomo C."/>
            <person name="Shea T."/>
            <person name="Young S.K."/>
            <person name="Zeng Q."/>
            <person name="Koehrsen M."/>
            <person name="Haas B."/>
            <person name="Borodovsky M."/>
            <person name="Guigo R."/>
            <person name="Alvarado L."/>
            <person name="Berlin A."/>
            <person name="Bochicchio J."/>
            <person name="Borenstein D."/>
            <person name="Chapman S."/>
            <person name="Chen Z."/>
            <person name="Engels R."/>
            <person name="Freedman E."/>
            <person name="Gellesch M."/>
            <person name="Goldberg J."/>
            <person name="Griggs A."/>
            <person name="Gujja S."/>
            <person name="Heiman D."/>
            <person name="Hepburn T."/>
            <person name="Howarth C."/>
            <person name="Jen D."/>
            <person name="Larson L."/>
            <person name="Lewis B."/>
            <person name="Mehta T."/>
            <person name="Park D."/>
            <person name="Pearson M."/>
            <person name="Roberts A."/>
            <person name="Saif S."/>
            <person name="Shenoy N."/>
            <person name="Sisk P."/>
            <person name="Stolte C."/>
            <person name="Sykes S."/>
            <person name="Thomson T."/>
            <person name="Walk T."/>
            <person name="White J."/>
            <person name="Yandava C."/>
            <person name="Burger G."/>
            <person name="Gray M.W."/>
            <person name="Holland P.W.H."/>
            <person name="King N."/>
            <person name="Lang F.B.F."/>
            <person name="Roger A.J."/>
            <person name="Ruiz-Trillo I."/>
            <person name="Lander E."/>
            <person name="Nusbaum C."/>
        </authorList>
    </citation>
    <scope>NUCLEOTIDE SEQUENCE [LARGE SCALE GENOMIC DNA]</scope>
    <source>
        <strain evidence="7 8">DAOM BR117</strain>
    </source>
</reference>
<evidence type="ECO:0000256" key="2">
    <source>
        <dbReference type="ARBA" id="ARBA00004584"/>
    </source>
</evidence>
<dbReference type="AlphaFoldDB" id="A0A0L0HUS6"/>
<gene>
    <name evidence="7" type="ORF">SPPG_00580</name>
</gene>
<evidence type="ECO:0000256" key="4">
    <source>
        <dbReference type="ARBA" id="ARBA00022454"/>
    </source>
</evidence>
<dbReference type="GO" id="GO:0000939">
    <property type="term" value="C:inner kinetochore"/>
    <property type="evidence" value="ECO:0007669"/>
    <property type="project" value="TreeGrafter"/>
</dbReference>
<proteinExistence type="inferred from homology"/>
<evidence type="ECO:0000256" key="6">
    <source>
        <dbReference type="ARBA" id="ARBA00023328"/>
    </source>
</evidence>
<keyword evidence="5" id="KW-0539">Nucleus</keyword>
<comment type="similarity">
    <text evidence="3">Belongs to the CENP-I/CTF3 family.</text>
</comment>
<keyword evidence="6" id="KW-0137">Centromere</keyword>
<dbReference type="GeneID" id="27684300"/>
<dbReference type="Pfam" id="PF07778">
    <property type="entry name" value="CENP-I"/>
    <property type="match status" value="1"/>
</dbReference>
<evidence type="ECO:0000256" key="1">
    <source>
        <dbReference type="ARBA" id="ARBA00004123"/>
    </source>
</evidence>
<evidence type="ECO:0000256" key="5">
    <source>
        <dbReference type="ARBA" id="ARBA00023242"/>
    </source>
</evidence>
<evidence type="ECO:0000313" key="7">
    <source>
        <dbReference type="EMBL" id="KND04883.1"/>
    </source>
</evidence>
<dbReference type="RefSeq" id="XP_016612922.1">
    <property type="nucleotide sequence ID" value="XM_016748910.1"/>
</dbReference>
<accession>A0A0L0HUS6</accession>
<evidence type="ECO:0000313" key="8">
    <source>
        <dbReference type="Proteomes" id="UP000053201"/>
    </source>
</evidence>
<dbReference type="eggNOG" id="ENOG502QU9H">
    <property type="taxonomic scope" value="Eukaryota"/>
</dbReference>
<dbReference type="GO" id="GO:0034080">
    <property type="term" value="P:CENP-A containing chromatin assembly"/>
    <property type="evidence" value="ECO:0007669"/>
    <property type="project" value="TreeGrafter"/>
</dbReference>
<keyword evidence="4" id="KW-0158">Chromosome</keyword>
<dbReference type="VEuPathDB" id="FungiDB:SPPG_00580"/>
<dbReference type="Proteomes" id="UP000053201">
    <property type="component" value="Unassembled WGS sequence"/>
</dbReference>
<dbReference type="InParanoid" id="A0A0L0HUS6"/>
<dbReference type="STRING" id="645134.A0A0L0HUS6"/>
<dbReference type="EMBL" id="KQ257450">
    <property type="protein sequence ID" value="KND04883.1"/>
    <property type="molecule type" value="Genomic_DNA"/>
</dbReference>
<dbReference type="PANTHER" id="PTHR48208">
    <property type="entry name" value="CENTROMERE PROTEIN I"/>
    <property type="match status" value="1"/>
</dbReference>
<dbReference type="FunCoup" id="A0A0L0HUS6">
    <property type="interactions" value="3"/>
</dbReference>
<organism evidence="7 8">
    <name type="scientific">Spizellomyces punctatus (strain DAOM BR117)</name>
    <dbReference type="NCBI Taxonomy" id="645134"/>
    <lineage>
        <taxon>Eukaryota</taxon>
        <taxon>Fungi</taxon>
        <taxon>Fungi incertae sedis</taxon>
        <taxon>Chytridiomycota</taxon>
        <taxon>Chytridiomycota incertae sedis</taxon>
        <taxon>Chytridiomycetes</taxon>
        <taxon>Spizellomycetales</taxon>
        <taxon>Spizellomycetaceae</taxon>
        <taxon>Spizellomyces</taxon>
    </lineage>
</organism>
<dbReference type="OrthoDB" id="6347512at2759"/>